<evidence type="ECO:0000313" key="1">
    <source>
        <dbReference type="EMBL" id="RNA06426.1"/>
    </source>
</evidence>
<comment type="caution">
    <text evidence="1">The sequence shown here is derived from an EMBL/GenBank/DDBJ whole genome shotgun (WGS) entry which is preliminary data.</text>
</comment>
<gene>
    <name evidence="1" type="ORF">BpHYR1_038841</name>
</gene>
<name>A0A3M7Q4P2_BRAPC</name>
<dbReference type="AlphaFoldDB" id="A0A3M7Q4P2"/>
<reference evidence="1 2" key="1">
    <citation type="journal article" date="2018" name="Sci. Rep.">
        <title>Genomic signatures of local adaptation to the degree of environmental predictability in rotifers.</title>
        <authorList>
            <person name="Franch-Gras L."/>
            <person name="Hahn C."/>
            <person name="Garcia-Roger E.M."/>
            <person name="Carmona M.J."/>
            <person name="Serra M."/>
            <person name="Gomez A."/>
        </authorList>
    </citation>
    <scope>NUCLEOTIDE SEQUENCE [LARGE SCALE GENOMIC DNA]</scope>
    <source>
        <strain evidence="1">HYR1</strain>
    </source>
</reference>
<dbReference type="EMBL" id="REGN01007393">
    <property type="protein sequence ID" value="RNA06426.1"/>
    <property type="molecule type" value="Genomic_DNA"/>
</dbReference>
<organism evidence="1 2">
    <name type="scientific">Brachionus plicatilis</name>
    <name type="common">Marine rotifer</name>
    <name type="synonym">Brachionus muelleri</name>
    <dbReference type="NCBI Taxonomy" id="10195"/>
    <lineage>
        <taxon>Eukaryota</taxon>
        <taxon>Metazoa</taxon>
        <taxon>Spiralia</taxon>
        <taxon>Gnathifera</taxon>
        <taxon>Rotifera</taxon>
        <taxon>Eurotatoria</taxon>
        <taxon>Monogononta</taxon>
        <taxon>Pseudotrocha</taxon>
        <taxon>Ploima</taxon>
        <taxon>Brachionidae</taxon>
        <taxon>Brachionus</taxon>
    </lineage>
</organism>
<protein>
    <submittedName>
        <fullName evidence="1">Uncharacterized protein</fullName>
    </submittedName>
</protein>
<dbReference type="Proteomes" id="UP000276133">
    <property type="component" value="Unassembled WGS sequence"/>
</dbReference>
<accession>A0A3M7Q4P2</accession>
<feature type="non-terminal residue" evidence="1">
    <location>
        <position position="1"/>
    </location>
</feature>
<dbReference type="OrthoDB" id="10229293at2759"/>
<feature type="non-terminal residue" evidence="1">
    <location>
        <position position="149"/>
    </location>
</feature>
<evidence type="ECO:0000313" key="2">
    <source>
        <dbReference type="Proteomes" id="UP000276133"/>
    </source>
</evidence>
<keyword evidence="2" id="KW-1185">Reference proteome</keyword>
<sequence>NSNCDYRELRGEGGSDYYLKSVFKANHRESEISMNRFYLNHSGCVHFDPAFDEIYIEFKNNSVFNCAIFCQLMNSSILVSMMTKCFCLKNLHTNFKNSINCGLEASLDGHYNVNIKEADQYTINEIPQELILNEKNHFEEQICEYPLLH</sequence>
<proteinExistence type="predicted"/>